<reference evidence="3 4" key="1">
    <citation type="submission" date="2023-06" db="EMBL/GenBank/DDBJ databases">
        <title>Black Yeasts Isolated from many extreme environments.</title>
        <authorList>
            <person name="Coleine C."/>
            <person name="Stajich J.E."/>
            <person name="Selbmann L."/>
        </authorList>
    </citation>
    <scope>NUCLEOTIDE SEQUENCE [LARGE SCALE GENOMIC DNA]</scope>
    <source>
        <strain evidence="3 4">CCFEE 5887</strain>
    </source>
</reference>
<name>A0AAV9Q5E4_9PEZI</name>
<dbReference type="EMBL" id="JAXLQG010000010">
    <property type="protein sequence ID" value="KAK5535373.1"/>
    <property type="molecule type" value="Genomic_DNA"/>
</dbReference>
<keyword evidence="2" id="KW-1133">Transmembrane helix</keyword>
<proteinExistence type="predicted"/>
<organism evidence="3 4">
    <name type="scientific">Vermiconidia calcicola</name>
    <dbReference type="NCBI Taxonomy" id="1690605"/>
    <lineage>
        <taxon>Eukaryota</taxon>
        <taxon>Fungi</taxon>
        <taxon>Dikarya</taxon>
        <taxon>Ascomycota</taxon>
        <taxon>Pezizomycotina</taxon>
        <taxon>Dothideomycetes</taxon>
        <taxon>Dothideomycetidae</taxon>
        <taxon>Mycosphaerellales</taxon>
        <taxon>Extremaceae</taxon>
        <taxon>Vermiconidia</taxon>
    </lineage>
</organism>
<evidence type="ECO:0000313" key="4">
    <source>
        <dbReference type="Proteomes" id="UP001345827"/>
    </source>
</evidence>
<dbReference type="Proteomes" id="UP001345827">
    <property type="component" value="Unassembled WGS sequence"/>
</dbReference>
<feature type="transmembrane region" description="Helical" evidence="2">
    <location>
        <begin position="222"/>
        <end position="244"/>
    </location>
</feature>
<accession>A0AAV9Q5E4</accession>
<sequence>MAPRSRHTKSASVASSTDADTIIKDTDLINGGMLPPATTPDRTTTRTSKRRPSRSTTSPPSSPVVVIPATRRVVVHPEEHKNFEVVKFIGTVVLSTLLEAGLQTAASFVGTGDYAAISKRADTWPEIVGLLAWKIAKLGIYWAADFDAYDVASITLLLSTPQSILLGLFYDIHPVTLASTTLSSILANSLPYLLLRPLSPSHNPSAAPKAILRNRPILTDPYTTVATSLLGAAIFAVLLEASFATFLPSWLIIHFTGLRSLEKAHLGAGGLPILLLALLPAGVASMEYLFAPSTAVANTAPSVLPFDPSTATFAEHVYHNGWGWYSPRQKALISRAGLLAYLIVAETVVLLWGTLAGVEFTGAIGYAGIWGAGVVLVAAALDWVGGPSD</sequence>
<evidence type="ECO:0000256" key="2">
    <source>
        <dbReference type="SAM" id="Phobius"/>
    </source>
</evidence>
<comment type="caution">
    <text evidence="3">The sequence shown here is derived from an EMBL/GenBank/DDBJ whole genome shotgun (WGS) entry which is preliminary data.</text>
</comment>
<keyword evidence="4" id="KW-1185">Reference proteome</keyword>
<protein>
    <submittedName>
        <fullName evidence="3">Uncharacterized protein</fullName>
    </submittedName>
</protein>
<evidence type="ECO:0000256" key="1">
    <source>
        <dbReference type="SAM" id="MobiDB-lite"/>
    </source>
</evidence>
<feature type="transmembrane region" description="Helical" evidence="2">
    <location>
        <begin position="338"/>
        <end position="358"/>
    </location>
</feature>
<keyword evidence="2" id="KW-0812">Transmembrane</keyword>
<feature type="region of interest" description="Disordered" evidence="1">
    <location>
        <begin position="24"/>
        <end position="63"/>
    </location>
</feature>
<feature type="transmembrane region" description="Helical" evidence="2">
    <location>
        <begin position="364"/>
        <end position="384"/>
    </location>
</feature>
<feature type="compositionally biased region" description="Low complexity" evidence="1">
    <location>
        <begin position="54"/>
        <end position="63"/>
    </location>
</feature>
<feature type="compositionally biased region" description="Low complexity" evidence="1">
    <location>
        <begin position="35"/>
        <end position="46"/>
    </location>
</feature>
<evidence type="ECO:0000313" key="3">
    <source>
        <dbReference type="EMBL" id="KAK5535373.1"/>
    </source>
</evidence>
<gene>
    <name evidence="3" type="ORF">LTR25_006381</name>
</gene>
<feature type="transmembrane region" description="Helical" evidence="2">
    <location>
        <begin position="264"/>
        <end position="284"/>
    </location>
</feature>
<keyword evidence="2" id="KW-0472">Membrane</keyword>
<dbReference type="AlphaFoldDB" id="A0AAV9Q5E4"/>